<protein>
    <submittedName>
        <fullName evidence="2">L-lactate dehydrogenase complex protein LldG</fullName>
    </submittedName>
</protein>
<evidence type="ECO:0000313" key="2">
    <source>
        <dbReference type="EMBL" id="MBB3327880.1"/>
    </source>
</evidence>
<proteinExistence type="predicted"/>
<organism evidence="2 3">
    <name type="scientific">Microlunatus antarcticus</name>
    <dbReference type="NCBI Taxonomy" id="53388"/>
    <lineage>
        <taxon>Bacteria</taxon>
        <taxon>Bacillati</taxon>
        <taxon>Actinomycetota</taxon>
        <taxon>Actinomycetes</taxon>
        <taxon>Propionibacteriales</taxon>
        <taxon>Propionibacteriaceae</taxon>
        <taxon>Microlunatus</taxon>
    </lineage>
</organism>
<gene>
    <name evidence="2" type="ORF">FHX39_002824</name>
</gene>
<evidence type="ECO:0000313" key="3">
    <source>
        <dbReference type="Proteomes" id="UP000565572"/>
    </source>
</evidence>
<evidence type="ECO:0000259" key="1">
    <source>
        <dbReference type="Pfam" id="PF02589"/>
    </source>
</evidence>
<dbReference type="SUPFAM" id="SSF100950">
    <property type="entry name" value="NagB/RpiA/CoA transferase-like"/>
    <property type="match status" value="1"/>
</dbReference>
<dbReference type="InterPro" id="IPR037171">
    <property type="entry name" value="NagB/RpiA_transferase-like"/>
</dbReference>
<dbReference type="Gene3D" id="3.40.50.10420">
    <property type="entry name" value="NagB/RpiA/CoA transferase-like"/>
    <property type="match status" value="1"/>
</dbReference>
<keyword evidence="3" id="KW-1185">Reference proteome</keyword>
<reference evidence="2 3" key="1">
    <citation type="submission" date="2020-08" db="EMBL/GenBank/DDBJ databases">
        <title>Sequencing the genomes of 1000 actinobacteria strains.</title>
        <authorList>
            <person name="Klenk H.-P."/>
        </authorList>
    </citation>
    <scope>NUCLEOTIDE SEQUENCE [LARGE SCALE GENOMIC DNA]</scope>
    <source>
        <strain evidence="2 3">DSM 11053</strain>
    </source>
</reference>
<dbReference type="InterPro" id="IPR003741">
    <property type="entry name" value="LUD_dom"/>
</dbReference>
<dbReference type="Proteomes" id="UP000565572">
    <property type="component" value="Unassembled WGS sequence"/>
</dbReference>
<dbReference type="InterPro" id="IPR024185">
    <property type="entry name" value="FTHF_cligase-like_sf"/>
</dbReference>
<dbReference type="EMBL" id="JACHZG010000001">
    <property type="protein sequence ID" value="MBB3327880.1"/>
    <property type="molecule type" value="Genomic_DNA"/>
</dbReference>
<dbReference type="PANTHER" id="PTHR43682:SF1">
    <property type="entry name" value="LACTATE UTILIZATION PROTEIN C"/>
    <property type="match status" value="1"/>
</dbReference>
<sequence length="226" mass="23937">MSDAPASARDVVLGRIRDAHRLAPPPDLPYEAIARDYRRTRSASTDELVELLVDRLVDYKARVRRTTPDELVATLAAALRDQGVQSVAVPAGLDAGWLDGSGVAVRRDRPADGAGLTVAELDHLDGVVTACAVAVAETGTIVLDASPDQGRRLLTLVPDYHLCVVRADQIVPDVPQALALLDPVRPTTMISGPSATSDIELNRVEGVHGPRTLEVVVVTSSSDSGM</sequence>
<dbReference type="AlphaFoldDB" id="A0A7W5JX73"/>
<dbReference type="PANTHER" id="PTHR43682">
    <property type="entry name" value="LACTATE UTILIZATION PROTEIN C"/>
    <property type="match status" value="1"/>
</dbReference>
<accession>A0A7W5JX73</accession>
<dbReference type="Pfam" id="PF02589">
    <property type="entry name" value="LUD_dom"/>
    <property type="match status" value="1"/>
</dbReference>
<comment type="caution">
    <text evidence="2">The sequence shown here is derived from an EMBL/GenBank/DDBJ whole genome shotgun (WGS) entry which is preliminary data.</text>
</comment>
<name>A0A7W5JX73_9ACTN</name>
<dbReference type="RefSeq" id="WP_183339392.1">
    <property type="nucleotide sequence ID" value="NZ_JACHZG010000001.1"/>
</dbReference>
<feature type="domain" description="LUD" evidence="1">
    <location>
        <begin position="120"/>
        <end position="218"/>
    </location>
</feature>